<accession>A0A9P5DSQ0</accession>
<dbReference type="SUPFAM" id="SSF52540">
    <property type="entry name" value="P-loop containing nucleoside triphosphate hydrolases"/>
    <property type="match status" value="1"/>
</dbReference>
<sequence length="1004" mass="114561">MEHSQSFVARSLPHRAGRRDRTEAVTELETAVASFQARLNDDQRTRLQSLKSTPHDIQAVVVFTAELDRADPKRRGKSIATRLSSFLQTIQKFFPAIDVFVSSNPELAALIWGSLKLTFLVLTNFTSYFESFVELLQGFSGLYARFSEYQLLYETYTELRDSVCRFNAAAIACCEHIVVVASRRMMKQAAKSLVTSFQSEMRQYINTVKAKADDVQRDIELVKAKADLNEQNARNKRYLGTAHWIFETQNFKDWCSLKDVPVLHVTGKIGSGKTILSSRVIEQLNGKKNDTDIVTFFFCRFNNSASLNCDTILRSHLYQLVSRPSLAKILKQSDIYRELEMAEDQGYSRESLMKLFRRSVRLVGKWFLILDGIDECTPEQRRWLFEFLSNLINHEETTWFSAPLQILTGSRQTSKDILAYAEDILREKLAKKELVLGDNKLAKEILESISLKEQGMFLWVFLSIEDICSQKSDRDIEKALETLPSELNSTIDRALERISLNNQAIAQAIFRWTAVVHQPLTVGQLREALSIDVSSKVINPKSRINGMERLNLWCENLVHIEEEDDTVCFAHQSIIDYLYQPDCGSWQDFHIDYEDSDHHAGQVCLTYLNLESPPTALEQTGGEGSSIPLRLPATNFPIATVVQQAMKEAVTANVGVKVGRLIDHAIQLREMSQSSQSSSNQALVDVGFSLTSNFSFLRYAEKHWHTHIRFLTPQSKSYPLLMGMLEGTLLAHKMPWMNEMWRTSITNEVARRRNIFLSEDKNWQYAILYADIIGSHDLIHQAVTISEQRNHLSGGLDYTWLDFLVDKGHLGCPRNCVAEVQKHISHAFLIYCITKYIAQGIPYWPALVTRTRRTCGCSEYVKQGAIHEDLVQVLAKGYSRSSYPLLQIFAGAYYALHTKEELVMLYRELNLTELDLLRARTITGKSILDIQAESKGRFKDETGSSPQLYLDILNRKDVSPISVPSGKLFYQLHTSHKNHELDNREVSSGYILEPAQDTLRPKHT</sequence>
<dbReference type="EMBL" id="PVQB02000534">
    <property type="protein sequence ID" value="KAF4335786.1"/>
    <property type="molecule type" value="Genomic_DNA"/>
</dbReference>
<dbReference type="InterPro" id="IPR056125">
    <property type="entry name" value="DUF7708"/>
</dbReference>
<evidence type="ECO:0000256" key="2">
    <source>
        <dbReference type="SAM" id="MobiDB-lite"/>
    </source>
</evidence>
<organism evidence="4 5">
    <name type="scientific">Fusarium beomiforme</name>
    <dbReference type="NCBI Taxonomy" id="44412"/>
    <lineage>
        <taxon>Eukaryota</taxon>
        <taxon>Fungi</taxon>
        <taxon>Dikarya</taxon>
        <taxon>Ascomycota</taxon>
        <taxon>Pezizomycotina</taxon>
        <taxon>Sordariomycetes</taxon>
        <taxon>Hypocreomycetidae</taxon>
        <taxon>Hypocreales</taxon>
        <taxon>Nectriaceae</taxon>
        <taxon>Fusarium</taxon>
        <taxon>Fusarium burgessii species complex</taxon>
    </lineage>
</organism>
<dbReference type="PANTHER" id="PTHR10039">
    <property type="entry name" value="AMELOGENIN"/>
    <property type="match status" value="1"/>
</dbReference>
<protein>
    <recommendedName>
        <fullName evidence="3">NACHT domain-containing protein</fullName>
    </recommendedName>
</protein>
<dbReference type="InterPro" id="IPR027417">
    <property type="entry name" value="P-loop_NTPase"/>
</dbReference>
<proteinExistence type="predicted"/>
<dbReference type="Pfam" id="PF24883">
    <property type="entry name" value="NPHP3_N"/>
    <property type="match status" value="1"/>
</dbReference>
<name>A0A9P5DSQ0_9HYPO</name>
<feature type="domain" description="NACHT" evidence="3">
    <location>
        <begin position="261"/>
        <end position="411"/>
    </location>
</feature>
<dbReference type="InterPro" id="IPR007111">
    <property type="entry name" value="NACHT_NTPase"/>
</dbReference>
<dbReference type="Gene3D" id="3.40.50.300">
    <property type="entry name" value="P-loop containing nucleotide triphosphate hydrolases"/>
    <property type="match status" value="1"/>
</dbReference>
<dbReference type="OrthoDB" id="7464126at2759"/>
<dbReference type="InterPro" id="IPR056884">
    <property type="entry name" value="NPHP3-like_N"/>
</dbReference>
<dbReference type="InterPro" id="IPR054471">
    <property type="entry name" value="GPIID_WHD"/>
</dbReference>
<dbReference type="Pfam" id="PF24809">
    <property type="entry name" value="DUF7708"/>
    <property type="match status" value="1"/>
</dbReference>
<keyword evidence="5" id="KW-1185">Reference proteome</keyword>
<dbReference type="AlphaFoldDB" id="A0A9P5DSQ0"/>
<evidence type="ECO:0000313" key="5">
    <source>
        <dbReference type="Proteomes" id="UP000730481"/>
    </source>
</evidence>
<dbReference type="PROSITE" id="PS50837">
    <property type="entry name" value="NACHT"/>
    <property type="match status" value="1"/>
</dbReference>
<evidence type="ECO:0000259" key="3">
    <source>
        <dbReference type="PROSITE" id="PS50837"/>
    </source>
</evidence>
<keyword evidence="1" id="KW-0677">Repeat</keyword>
<gene>
    <name evidence="4" type="ORF">FBEOM_10377</name>
</gene>
<dbReference type="Proteomes" id="UP000730481">
    <property type="component" value="Unassembled WGS sequence"/>
</dbReference>
<evidence type="ECO:0000256" key="1">
    <source>
        <dbReference type="ARBA" id="ARBA00022737"/>
    </source>
</evidence>
<reference evidence="4" key="1">
    <citation type="journal article" date="2017" name="Mycologia">
        <title>Fusarium algeriense, sp. nov., a novel toxigenic crown rot pathogen of durum wheat from Algeria is nested in the Fusarium burgessii species complex.</title>
        <authorList>
            <person name="Laraba I."/>
            <person name="Keddad A."/>
            <person name="Boureghda H."/>
            <person name="Abdallah N."/>
            <person name="Vaughan M.M."/>
            <person name="Proctor R.H."/>
            <person name="Busman M."/>
            <person name="O'Donnell K."/>
        </authorList>
    </citation>
    <scope>NUCLEOTIDE SEQUENCE</scope>
    <source>
        <strain evidence="4">NRRL 25174</strain>
    </source>
</reference>
<reference evidence="4" key="2">
    <citation type="submission" date="2020-02" db="EMBL/GenBank/DDBJ databases">
        <title>Identification and distribution of gene clusters putatively required for synthesis of sphingolipid metabolism inhibitors in phylogenetically diverse species of the filamentous fungus Fusarium.</title>
        <authorList>
            <person name="Kim H.-S."/>
            <person name="Busman M."/>
            <person name="Brown D.W."/>
            <person name="Divon H."/>
            <person name="Uhlig S."/>
            <person name="Proctor R.H."/>
        </authorList>
    </citation>
    <scope>NUCLEOTIDE SEQUENCE</scope>
    <source>
        <strain evidence="4">NRRL 25174</strain>
    </source>
</reference>
<evidence type="ECO:0000313" key="4">
    <source>
        <dbReference type="EMBL" id="KAF4335786.1"/>
    </source>
</evidence>
<comment type="caution">
    <text evidence="4">The sequence shown here is derived from an EMBL/GenBank/DDBJ whole genome shotgun (WGS) entry which is preliminary data.</text>
</comment>
<feature type="region of interest" description="Disordered" evidence="2">
    <location>
        <begin position="1"/>
        <end position="20"/>
    </location>
</feature>
<dbReference type="Pfam" id="PF22939">
    <property type="entry name" value="WHD_GPIID"/>
    <property type="match status" value="1"/>
</dbReference>